<accession>A0AAF3F3G7</accession>
<proteinExistence type="predicted"/>
<dbReference type="AlphaFoldDB" id="A0AAF3F3G7"/>
<feature type="compositionally biased region" description="Basic and acidic residues" evidence="4">
    <location>
        <begin position="463"/>
        <end position="475"/>
    </location>
</feature>
<dbReference type="PANTHER" id="PTHR22792">
    <property type="entry name" value="LUPUS LA PROTEIN-RELATED"/>
    <property type="match status" value="1"/>
</dbReference>
<feature type="compositionally biased region" description="Polar residues" evidence="4">
    <location>
        <begin position="267"/>
        <end position="278"/>
    </location>
</feature>
<dbReference type="InterPro" id="IPR036388">
    <property type="entry name" value="WH-like_DNA-bd_sf"/>
</dbReference>
<dbReference type="GO" id="GO:0045727">
    <property type="term" value="P:positive regulation of translation"/>
    <property type="evidence" value="ECO:0007669"/>
    <property type="project" value="TreeGrafter"/>
</dbReference>
<sequence>MASFELENDSFYICTELAPRCYIVQKAIQIDRGQLERMMGEKETKRDRERQHMMSETNEHHTHAPPPPILPYWFTQDCRRDLLLYSPPNSYTPSPSPIPQAPDLKTQLRLQLEYYFSRENLIQDRYLRCQMDTDQWVSIAIIAGFRKIVQLTTDYSLILQVLRESSMVEVDEKGEKVRPVSRRCTIILREVAEDQAFAVEEMLGGGPSYVSLRYGLNNSWYVTYNTEEETQEAYLHLQNSGASINGKPVCARIKTGGPPSSELYPERSTSSVPPMAPSPTNDLPVTTAQTPSTCSSNPAPPPAQYTHLYDLGSVLAAHGFVPRATYRPGQTVVHVTSDSGVSSGLGGGNGLMGAQPITSTLTTPYMTQPALSTTPPLFREFIPNSSSPTLRGASRMTSGTGKHRGNSSPRDQRFSHTNQPSTYTPTNSFYSNGLYPNGEPKRGRGGARGNGATRGTRATFVSSEKRRGDRSDQRYFEGTPKMTRRLNEGFLQKQEYGMSTQYDGRKTPGGQDRNDGMMSSGLNGYPHSSKHLKENGHQPQTIPSILPPRVTIGGVIPPTPTTLIPSPFKRNPTINNNNAENEARVLQLQNSSNATDDDGGWNAGTRTRIDKNEERNEQQRSTRDNNNAHSYFSERQFPSVSTSIATPTSGSTTAGSLGTRRERSQMSQAKPATKPTTKSTTNPTTRQASESEKSRTISFIASGRRKERPPEKKSYAAMLKVASIPPNKS</sequence>
<dbReference type="InterPro" id="IPR045180">
    <property type="entry name" value="La_dom_prot"/>
</dbReference>
<keyword evidence="6" id="KW-1185">Reference proteome</keyword>
<dbReference type="GO" id="GO:0010494">
    <property type="term" value="C:cytoplasmic stress granule"/>
    <property type="evidence" value="ECO:0007669"/>
    <property type="project" value="TreeGrafter"/>
</dbReference>
<feature type="compositionally biased region" description="Low complexity" evidence="4">
    <location>
        <begin position="641"/>
        <end position="658"/>
    </location>
</feature>
<evidence type="ECO:0000313" key="6">
    <source>
        <dbReference type="Proteomes" id="UP000887575"/>
    </source>
</evidence>
<keyword evidence="2 3" id="KW-0694">RNA-binding</keyword>
<dbReference type="WBParaSite" id="MBELARI_LOCUS21097">
    <property type="protein sequence ID" value="MBELARI_LOCUS21097"/>
    <property type="gene ID" value="MBELARI_LOCUS21097"/>
</dbReference>
<evidence type="ECO:0000256" key="3">
    <source>
        <dbReference type="PROSITE-ProRule" id="PRU00332"/>
    </source>
</evidence>
<feature type="compositionally biased region" description="Low complexity" evidence="4">
    <location>
        <begin position="450"/>
        <end position="459"/>
    </location>
</feature>
<dbReference type="GO" id="GO:0005829">
    <property type="term" value="C:cytosol"/>
    <property type="evidence" value="ECO:0007669"/>
    <property type="project" value="TreeGrafter"/>
</dbReference>
<feature type="region of interest" description="Disordered" evidence="4">
    <location>
        <begin position="39"/>
        <end position="63"/>
    </location>
</feature>
<feature type="region of interest" description="Disordered" evidence="4">
    <location>
        <begin position="256"/>
        <end position="278"/>
    </location>
</feature>
<feature type="region of interest" description="Disordered" evidence="4">
    <location>
        <begin position="380"/>
        <end position="482"/>
    </location>
</feature>
<feature type="compositionally biased region" description="Low complexity" evidence="4">
    <location>
        <begin position="670"/>
        <end position="685"/>
    </location>
</feature>
<dbReference type="InterPro" id="IPR036390">
    <property type="entry name" value="WH_DNA-bd_sf"/>
</dbReference>
<dbReference type="SMART" id="SM00715">
    <property type="entry name" value="LA"/>
    <property type="match status" value="1"/>
</dbReference>
<dbReference type="Pfam" id="PF26088">
    <property type="entry name" value="RRM_LARP4"/>
    <property type="match status" value="1"/>
</dbReference>
<reference evidence="7" key="1">
    <citation type="submission" date="2024-02" db="UniProtKB">
        <authorList>
            <consortium name="WormBaseParasite"/>
        </authorList>
    </citation>
    <scope>IDENTIFICATION</scope>
</reference>
<evidence type="ECO:0000256" key="1">
    <source>
        <dbReference type="ARBA" id="ARBA00022553"/>
    </source>
</evidence>
<dbReference type="SUPFAM" id="SSF46785">
    <property type="entry name" value="Winged helix' DNA-binding domain"/>
    <property type="match status" value="1"/>
</dbReference>
<evidence type="ECO:0000256" key="4">
    <source>
        <dbReference type="SAM" id="MobiDB-lite"/>
    </source>
</evidence>
<dbReference type="Gene3D" id="1.10.10.10">
    <property type="entry name" value="Winged helix-like DNA-binding domain superfamily/Winged helix DNA-binding domain"/>
    <property type="match status" value="1"/>
</dbReference>
<protein>
    <recommendedName>
        <fullName evidence="5">HTH La-type RNA-binding domain-containing protein</fullName>
    </recommendedName>
</protein>
<evidence type="ECO:0000256" key="2">
    <source>
        <dbReference type="ARBA" id="ARBA00022884"/>
    </source>
</evidence>
<dbReference type="Proteomes" id="UP000887575">
    <property type="component" value="Unassembled WGS sequence"/>
</dbReference>
<feature type="region of interest" description="Disordered" evidence="4">
    <location>
        <begin position="500"/>
        <end position="547"/>
    </location>
</feature>
<dbReference type="PROSITE" id="PS50961">
    <property type="entry name" value="HTH_LA"/>
    <property type="match status" value="1"/>
</dbReference>
<feature type="domain" description="HTH La-type RNA-binding" evidence="5">
    <location>
        <begin position="98"/>
        <end position="187"/>
    </location>
</feature>
<feature type="compositionally biased region" description="Basic and acidic residues" evidence="4">
    <location>
        <begin position="39"/>
        <end position="62"/>
    </location>
</feature>
<dbReference type="GO" id="GO:0003730">
    <property type="term" value="F:mRNA 3'-UTR binding"/>
    <property type="evidence" value="ECO:0007669"/>
    <property type="project" value="TreeGrafter"/>
</dbReference>
<feature type="region of interest" description="Disordered" evidence="4">
    <location>
        <begin position="591"/>
        <end position="729"/>
    </location>
</feature>
<feature type="compositionally biased region" description="Polar residues" evidence="4">
    <location>
        <begin position="415"/>
        <end position="431"/>
    </location>
</feature>
<dbReference type="PANTHER" id="PTHR22792:SF131">
    <property type="entry name" value="LA-RELATED PROTEIN LARP4B"/>
    <property type="match status" value="1"/>
</dbReference>
<dbReference type="Pfam" id="PF05383">
    <property type="entry name" value="La"/>
    <property type="match status" value="1"/>
</dbReference>
<organism evidence="6 7">
    <name type="scientific">Mesorhabditis belari</name>
    <dbReference type="NCBI Taxonomy" id="2138241"/>
    <lineage>
        <taxon>Eukaryota</taxon>
        <taxon>Metazoa</taxon>
        <taxon>Ecdysozoa</taxon>
        <taxon>Nematoda</taxon>
        <taxon>Chromadorea</taxon>
        <taxon>Rhabditida</taxon>
        <taxon>Rhabditina</taxon>
        <taxon>Rhabditomorpha</taxon>
        <taxon>Rhabditoidea</taxon>
        <taxon>Rhabditidae</taxon>
        <taxon>Mesorhabditinae</taxon>
        <taxon>Mesorhabditis</taxon>
    </lineage>
</organism>
<feature type="compositionally biased region" description="Polar residues" evidence="4">
    <location>
        <begin position="383"/>
        <end position="400"/>
    </location>
</feature>
<keyword evidence="1" id="KW-0597">Phosphoprotein</keyword>
<dbReference type="InterPro" id="IPR006630">
    <property type="entry name" value="La_HTH"/>
</dbReference>
<dbReference type="InterPro" id="IPR058699">
    <property type="entry name" value="RRM_LARP4/4B"/>
</dbReference>
<evidence type="ECO:0000259" key="5">
    <source>
        <dbReference type="PROSITE" id="PS50961"/>
    </source>
</evidence>
<dbReference type="CDD" id="cd12430">
    <property type="entry name" value="RRM_LARP4_5_like"/>
    <property type="match status" value="1"/>
</dbReference>
<name>A0AAF3F3G7_9BILA</name>
<evidence type="ECO:0000313" key="7">
    <source>
        <dbReference type="WBParaSite" id="MBELARI_LOCUS21097"/>
    </source>
</evidence>
<feature type="compositionally biased region" description="Basic and acidic residues" evidence="4">
    <location>
        <begin position="607"/>
        <end position="623"/>
    </location>
</feature>